<reference evidence="1" key="1">
    <citation type="submission" date="2023-11" db="EMBL/GenBank/DDBJ databases">
        <authorList>
            <person name="Alioto T."/>
            <person name="Alioto T."/>
            <person name="Gomez Garrido J."/>
        </authorList>
    </citation>
    <scope>NUCLEOTIDE SEQUENCE</scope>
</reference>
<gene>
    <name evidence="1" type="ORF">LECACI_7A001716</name>
</gene>
<name>A0AAI9E828_9PEZI</name>
<keyword evidence="2" id="KW-1185">Reference proteome</keyword>
<organism evidence="1 2">
    <name type="scientific">Lecanosticta acicola</name>
    <dbReference type="NCBI Taxonomy" id="111012"/>
    <lineage>
        <taxon>Eukaryota</taxon>
        <taxon>Fungi</taxon>
        <taxon>Dikarya</taxon>
        <taxon>Ascomycota</taxon>
        <taxon>Pezizomycotina</taxon>
        <taxon>Dothideomycetes</taxon>
        <taxon>Dothideomycetidae</taxon>
        <taxon>Mycosphaerellales</taxon>
        <taxon>Mycosphaerellaceae</taxon>
        <taxon>Lecanosticta</taxon>
    </lineage>
</organism>
<dbReference type="Proteomes" id="UP001296104">
    <property type="component" value="Unassembled WGS sequence"/>
</dbReference>
<dbReference type="EMBL" id="CAVMBE010000007">
    <property type="protein sequence ID" value="CAK3854662.1"/>
    <property type="molecule type" value="Genomic_DNA"/>
</dbReference>
<proteinExistence type="predicted"/>
<evidence type="ECO:0000313" key="1">
    <source>
        <dbReference type="EMBL" id="CAK3854662.1"/>
    </source>
</evidence>
<dbReference type="AlphaFoldDB" id="A0AAI9E828"/>
<accession>A0AAI9E828</accession>
<sequence>MARHGHRRESRKNPLVKLSGDLAKINAAKVERVVGRAVNNEISLTDGLKVDIVDLHSEMVKGMQGTSAGPKSSMVADYEAGNSNATFVDLQPFFKYVNKVRPQLDASINEMSGRVLAGLDVVRGKATFAEEDGYIVTAMEPVHDKVRALKATKGAKKPPNGWPQYREEIFKQELTQINGIWAAVYKGIETDLIQLLTQERQTLAENVGHVFNEIHEGFNLMCPATEAVDPVEEALQDTLKVHLRKAEEYLEGPMRQALDKLMVDFR</sequence>
<evidence type="ECO:0000313" key="2">
    <source>
        <dbReference type="Proteomes" id="UP001296104"/>
    </source>
</evidence>
<comment type="caution">
    <text evidence="1">The sequence shown here is derived from an EMBL/GenBank/DDBJ whole genome shotgun (WGS) entry which is preliminary data.</text>
</comment>
<protein>
    <submittedName>
        <fullName evidence="1">Uncharacterized protein</fullName>
    </submittedName>
</protein>